<dbReference type="OrthoDB" id="2102561at2759"/>
<evidence type="ECO:0000313" key="4">
    <source>
        <dbReference type="EMBL" id="CZR65805.1"/>
    </source>
</evidence>
<dbReference type="EMBL" id="FJOG01000033">
    <property type="protein sequence ID" value="CZR65805.1"/>
    <property type="molecule type" value="Genomic_DNA"/>
</dbReference>
<dbReference type="GO" id="GO:0000140">
    <property type="term" value="F:acylglycerone-phosphate reductase (NADP+) activity"/>
    <property type="evidence" value="ECO:0007669"/>
    <property type="project" value="TreeGrafter"/>
</dbReference>
<keyword evidence="2" id="KW-0560">Oxidoreductase</keyword>
<dbReference type="Proteomes" id="UP000184330">
    <property type="component" value="Unassembled WGS sequence"/>
</dbReference>
<evidence type="ECO:0000256" key="1">
    <source>
        <dbReference type="ARBA" id="ARBA00006484"/>
    </source>
</evidence>
<protein>
    <submittedName>
        <fullName evidence="4">Related to short-chain dehydrogenase/reductase</fullName>
    </submittedName>
</protein>
<evidence type="ECO:0000256" key="2">
    <source>
        <dbReference type="ARBA" id="ARBA00023002"/>
    </source>
</evidence>
<dbReference type="GO" id="GO:0005811">
    <property type="term" value="C:lipid droplet"/>
    <property type="evidence" value="ECO:0007669"/>
    <property type="project" value="TreeGrafter"/>
</dbReference>
<dbReference type="InterPro" id="IPR002347">
    <property type="entry name" value="SDR_fam"/>
</dbReference>
<dbReference type="GO" id="GO:0006654">
    <property type="term" value="P:phosphatidic acid biosynthetic process"/>
    <property type="evidence" value="ECO:0007669"/>
    <property type="project" value="TreeGrafter"/>
</dbReference>
<accession>A0A1L7XL70</accession>
<dbReference type="PRINTS" id="PR00081">
    <property type="entry name" value="GDHRDH"/>
</dbReference>
<dbReference type="GO" id="GO:0019433">
    <property type="term" value="P:triglyceride catabolic process"/>
    <property type="evidence" value="ECO:0007669"/>
    <property type="project" value="TreeGrafter"/>
</dbReference>
<dbReference type="GO" id="GO:0005783">
    <property type="term" value="C:endoplasmic reticulum"/>
    <property type="evidence" value="ECO:0007669"/>
    <property type="project" value="TreeGrafter"/>
</dbReference>
<comment type="similarity">
    <text evidence="1 3">Belongs to the short-chain dehydrogenases/reductases (SDR) family.</text>
</comment>
<dbReference type="GO" id="GO:0004806">
    <property type="term" value="F:triacylglycerol lipase activity"/>
    <property type="evidence" value="ECO:0007669"/>
    <property type="project" value="TreeGrafter"/>
</dbReference>
<dbReference type="Pfam" id="PF00106">
    <property type="entry name" value="adh_short"/>
    <property type="match status" value="1"/>
</dbReference>
<organism evidence="4 5">
    <name type="scientific">Phialocephala subalpina</name>
    <dbReference type="NCBI Taxonomy" id="576137"/>
    <lineage>
        <taxon>Eukaryota</taxon>
        <taxon>Fungi</taxon>
        <taxon>Dikarya</taxon>
        <taxon>Ascomycota</taxon>
        <taxon>Pezizomycotina</taxon>
        <taxon>Leotiomycetes</taxon>
        <taxon>Helotiales</taxon>
        <taxon>Mollisiaceae</taxon>
        <taxon>Phialocephala</taxon>
        <taxon>Phialocephala fortinii species complex</taxon>
    </lineage>
</organism>
<dbReference type="Gene3D" id="3.40.50.720">
    <property type="entry name" value="NAD(P)-binding Rossmann-like Domain"/>
    <property type="match status" value="1"/>
</dbReference>
<dbReference type="AlphaFoldDB" id="A0A1L7XL70"/>
<name>A0A1L7XL70_9HELO</name>
<sequence>MAVARKTVLITGCSAGGLGAALAEVFHDKGCHVFATARSPSKIPSSLAKSPNVTVLTLDVLSPDSIAAAVKSVGAQTEGKLDVLVNNSGSGIILPALDTSIEGGKKLFDLNFWAALAMIQAFAPLLVKAKGCIVNNTSVSSVIPIPYNSLYNASKGALMIASETWRLELAPLGVRTITLMTGAVKTNFHANLNLNPTPVPKDSYYYGVRDVIEGQSDGRMQANGKTPREFAAKVVHEVERGTCGKVWVGGGAGSARLGSWLLPQSVIDKMVENMIPVSARIAEDVKNKEI</sequence>
<reference evidence="4 5" key="1">
    <citation type="submission" date="2016-03" db="EMBL/GenBank/DDBJ databases">
        <authorList>
            <person name="Ploux O."/>
        </authorList>
    </citation>
    <scope>NUCLEOTIDE SEQUENCE [LARGE SCALE GENOMIC DNA]</scope>
    <source>
        <strain evidence="4 5">UAMH 11012</strain>
    </source>
</reference>
<dbReference type="SUPFAM" id="SSF51735">
    <property type="entry name" value="NAD(P)-binding Rossmann-fold domains"/>
    <property type="match status" value="1"/>
</dbReference>
<dbReference type="PANTHER" id="PTHR44169">
    <property type="entry name" value="NADPH-DEPENDENT 1-ACYLDIHYDROXYACETONE PHOSPHATE REDUCTASE"/>
    <property type="match status" value="1"/>
</dbReference>
<dbReference type="STRING" id="576137.A0A1L7XL70"/>
<dbReference type="CDD" id="cd05374">
    <property type="entry name" value="17beta-HSD-like_SDR_c"/>
    <property type="match status" value="1"/>
</dbReference>
<proteinExistence type="inferred from homology"/>
<gene>
    <name evidence="4" type="ORF">PAC_15705</name>
</gene>
<evidence type="ECO:0000256" key="3">
    <source>
        <dbReference type="RuleBase" id="RU000363"/>
    </source>
</evidence>
<dbReference type="PANTHER" id="PTHR44169:SF6">
    <property type="entry name" value="NADPH-DEPENDENT 1-ACYLDIHYDROXYACETONE PHOSPHATE REDUCTASE"/>
    <property type="match status" value="1"/>
</dbReference>
<dbReference type="InterPro" id="IPR036291">
    <property type="entry name" value="NAD(P)-bd_dom_sf"/>
</dbReference>
<keyword evidence="5" id="KW-1185">Reference proteome</keyword>
<evidence type="ECO:0000313" key="5">
    <source>
        <dbReference type="Proteomes" id="UP000184330"/>
    </source>
</evidence>
<dbReference type="PRINTS" id="PR00080">
    <property type="entry name" value="SDRFAMILY"/>
</dbReference>